<feature type="domain" description="HTH cro/C1-type" evidence="1">
    <location>
        <begin position="10"/>
        <end position="65"/>
    </location>
</feature>
<evidence type="ECO:0000313" key="2">
    <source>
        <dbReference type="EMBL" id="KGF53450.1"/>
    </source>
</evidence>
<proteinExistence type="predicted"/>
<dbReference type="InterPro" id="IPR010982">
    <property type="entry name" value="Lambda_DNA-bd_dom_sf"/>
</dbReference>
<dbReference type="Proteomes" id="UP000029614">
    <property type="component" value="Unassembled WGS sequence"/>
</dbReference>
<dbReference type="EMBL" id="JRNU01000001">
    <property type="protein sequence ID" value="KGF53450.1"/>
    <property type="molecule type" value="Genomic_DNA"/>
</dbReference>
<dbReference type="Gene3D" id="1.10.260.40">
    <property type="entry name" value="lambda repressor-like DNA-binding domains"/>
    <property type="match status" value="1"/>
</dbReference>
<dbReference type="OrthoDB" id="4762426at2"/>
<comment type="caution">
    <text evidence="2">The sequence shown here is derived from an EMBL/GenBank/DDBJ whole genome shotgun (WGS) entry which is preliminary data.</text>
</comment>
<evidence type="ECO:0000259" key="1">
    <source>
        <dbReference type="PROSITE" id="PS50943"/>
    </source>
</evidence>
<protein>
    <submittedName>
        <fullName evidence="2">XRE family transcriptional regulator</fullName>
    </submittedName>
</protein>
<accession>A0A096B317</accession>
<gene>
    <name evidence="2" type="ORF">HMPREF9302_00755</name>
</gene>
<sequence>MLSETLINNIRKIMNDRNITQAAMAGYLKTSPSQFSKILSGQVKLKLEEVSNLATSISMREIDIITYPEVYVSQKETKQNEPEVSLQIKLKKDKRDQVLRLIFGDNNIEILNK</sequence>
<dbReference type="SUPFAM" id="SSF47413">
    <property type="entry name" value="lambda repressor-like DNA-binding domains"/>
    <property type="match status" value="1"/>
</dbReference>
<dbReference type="CDD" id="cd00093">
    <property type="entry name" value="HTH_XRE"/>
    <property type="match status" value="1"/>
</dbReference>
<name>A0A096B317_9BACT</name>
<dbReference type="SMART" id="SM00530">
    <property type="entry name" value="HTH_XRE"/>
    <property type="match status" value="1"/>
</dbReference>
<dbReference type="RefSeq" id="WP_019035409.1">
    <property type="nucleotide sequence ID" value="NZ_JRNU01000001.1"/>
</dbReference>
<dbReference type="GO" id="GO:0003677">
    <property type="term" value="F:DNA binding"/>
    <property type="evidence" value="ECO:0007669"/>
    <property type="project" value="InterPro"/>
</dbReference>
<organism evidence="2 3">
    <name type="scientific">Prevotella amnii DNF00058</name>
    <dbReference type="NCBI Taxonomy" id="1401066"/>
    <lineage>
        <taxon>Bacteria</taxon>
        <taxon>Pseudomonadati</taxon>
        <taxon>Bacteroidota</taxon>
        <taxon>Bacteroidia</taxon>
        <taxon>Bacteroidales</taxon>
        <taxon>Prevotellaceae</taxon>
        <taxon>Prevotella</taxon>
    </lineage>
</organism>
<dbReference type="InterPro" id="IPR001387">
    <property type="entry name" value="Cro/C1-type_HTH"/>
</dbReference>
<evidence type="ECO:0000313" key="3">
    <source>
        <dbReference type="Proteomes" id="UP000029614"/>
    </source>
</evidence>
<dbReference type="PROSITE" id="PS50943">
    <property type="entry name" value="HTH_CROC1"/>
    <property type="match status" value="1"/>
</dbReference>
<reference evidence="2 3" key="1">
    <citation type="submission" date="2014-07" db="EMBL/GenBank/DDBJ databases">
        <authorList>
            <person name="McCorrison J."/>
            <person name="Sanka R."/>
            <person name="Torralba M."/>
            <person name="Gillis M."/>
            <person name="Haft D.H."/>
            <person name="Methe B."/>
            <person name="Sutton G."/>
            <person name="Nelson K.E."/>
        </authorList>
    </citation>
    <scope>NUCLEOTIDE SEQUENCE [LARGE SCALE GENOMIC DNA]</scope>
    <source>
        <strain evidence="2 3">DNF00058</strain>
    </source>
</reference>
<dbReference type="AlphaFoldDB" id="A0A096B317"/>
<dbReference type="Pfam" id="PF13443">
    <property type="entry name" value="HTH_26"/>
    <property type="match status" value="1"/>
</dbReference>
<keyword evidence="3" id="KW-1185">Reference proteome</keyword>